<dbReference type="PANTHER" id="PTHR43309">
    <property type="entry name" value="5-OXOPROLINASE SUBUNIT C"/>
    <property type="match status" value="1"/>
</dbReference>
<feature type="domain" description="Carboxyltransferase" evidence="4">
    <location>
        <begin position="23"/>
        <end position="296"/>
    </location>
</feature>
<sequence>MMKVVQVQALASVQDLGRFGLRGYGVGHCGAMDSLALQAGNLLVGNEQNSPAVEIVLGGLTVVFERDTTFCLTGALYEAYLGEERIHSYWRYTARKGQTLQLVRAVQGMYGYLCVAGGFDLPKTLGSCSTDLRAKFGGFEGRALQAGDQLPLGEGDILPSVGIAHIPFQSKIRVVPSSEFDAFTDEAKTAFFTRPYTLSSSSNRMGYRLTGEALNLTQPLEMLSHAVQFGTVQVPPNGQPIVLMADTQTTGGYPKIATVAYADLGRLAQTRLGSQIYFEPITAEQAVRLQQKNAIYLHQIQRIANDVR</sequence>
<evidence type="ECO:0000259" key="4">
    <source>
        <dbReference type="SMART" id="SM00797"/>
    </source>
</evidence>
<dbReference type="Gene3D" id="2.40.100.10">
    <property type="entry name" value="Cyclophilin-like"/>
    <property type="match status" value="1"/>
</dbReference>
<dbReference type="SMART" id="SM00797">
    <property type="entry name" value="AHS2"/>
    <property type="match status" value="1"/>
</dbReference>
<reference evidence="5 6" key="1">
    <citation type="submission" date="2017-02" db="EMBL/GenBank/DDBJ databases">
        <title>Draft genome sequence of Haemophilus paracuniculus CCUG 43573 type strain.</title>
        <authorList>
            <person name="Engstrom-Jakobsson H."/>
            <person name="Salva-Serra F."/>
            <person name="Thorell K."/>
            <person name="Gonzales-Siles L."/>
            <person name="Karlsson R."/>
            <person name="Boulund F."/>
            <person name="Engstrand L."/>
            <person name="Kristiansson E."/>
            <person name="Moore E."/>
        </authorList>
    </citation>
    <scope>NUCLEOTIDE SEQUENCE [LARGE SCALE GENOMIC DNA]</scope>
    <source>
        <strain evidence="5 6">CCUG 43573</strain>
    </source>
</reference>
<name>A0A1T0ATA6_9PAST</name>
<dbReference type="InterPro" id="IPR029000">
    <property type="entry name" value="Cyclophilin-like_dom_sf"/>
</dbReference>
<dbReference type="SUPFAM" id="SSF50891">
    <property type="entry name" value="Cyclophilin-like"/>
    <property type="match status" value="1"/>
</dbReference>
<keyword evidence="3" id="KW-0067">ATP-binding</keyword>
<dbReference type="AlphaFoldDB" id="A0A1T0ATA6"/>
<evidence type="ECO:0000256" key="2">
    <source>
        <dbReference type="ARBA" id="ARBA00022801"/>
    </source>
</evidence>
<dbReference type="InterPro" id="IPR003778">
    <property type="entry name" value="CT_A_B"/>
</dbReference>
<dbReference type="OrthoDB" id="9768696at2"/>
<organism evidence="5 6">
    <name type="scientific">Haemophilus paracuniculus</name>
    <dbReference type="NCBI Taxonomy" id="734"/>
    <lineage>
        <taxon>Bacteria</taxon>
        <taxon>Pseudomonadati</taxon>
        <taxon>Pseudomonadota</taxon>
        <taxon>Gammaproteobacteria</taxon>
        <taxon>Pasteurellales</taxon>
        <taxon>Pasteurellaceae</taxon>
        <taxon>Haemophilus</taxon>
    </lineage>
</organism>
<dbReference type="STRING" id="734.B0187_03060"/>
<comment type="caution">
    <text evidence="5">The sequence shown here is derived from an EMBL/GenBank/DDBJ whole genome shotgun (WGS) entry which is preliminary data.</text>
</comment>
<dbReference type="Proteomes" id="UP000190867">
    <property type="component" value="Unassembled WGS sequence"/>
</dbReference>
<dbReference type="RefSeq" id="WP_078236392.1">
    <property type="nucleotide sequence ID" value="NZ_MUYA01000004.1"/>
</dbReference>
<protein>
    <recommendedName>
        <fullName evidence="4">Carboxyltransferase domain-containing protein</fullName>
    </recommendedName>
</protein>
<evidence type="ECO:0000313" key="6">
    <source>
        <dbReference type="Proteomes" id="UP000190867"/>
    </source>
</evidence>
<dbReference type="NCBIfam" id="TIGR00724">
    <property type="entry name" value="urea_amlyse_rel"/>
    <property type="match status" value="1"/>
</dbReference>
<keyword evidence="1" id="KW-0547">Nucleotide-binding</keyword>
<dbReference type="EMBL" id="MUYA01000004">
    <property type="protein sequence ID" value="OOR99803.1"/>
    <property type="molecule type" value="Genomic_DNA"/>
</dbReference>
<evidence type="ECO:0000256" key="3">
    <source>
        <dbReference type="ARBA" id="ARBA00022840"/>
    </source>
</evidence>
<proteinExistence type="predicted"/>
<dbReference type="PANTHER" id="PTHR43309:SF3">
    <property type="entry name" value="5-OXOPROLINASE SUBUNIT C"/>
    <property type="match status" value="1"/>
</dbReference>
<keyword evidence="2" id="KW-0378">Hydrolase</keyword>
<keyword evidence="6" id="KW-1185">Reference proteome</keyword>
<evidence type="ECO:0000256" key="1">
    <source>
        <dbReference type="ARBA" id="ARBA00022741"/>
    </source>
</evidence>
<accession>A0A1T0ATA6</accession>
<evidence type="ECO:0000313" key="5">
    <source>
        <dbReference type="EMBL" id="OOR99803.1"/>
    </source>
</evidence>
<dbReference type="GO" id="GO:0016787">
    <property type="term" value="F:hydrolase activity"/>
    <property type="evidence" value="ECO:0007669"/>
    <property type="project" value="UniProtKB-KW"/>
</dbReference>
<dbReference type="InterPro" id="IPR052708">
    <property type="entry name" value="PxpC"/>
</dbReference>
<gene>
    <name evidence="5" type="ORF">B0187_03060</name>
</gene>
<dbReference type="Pfam" id="PF02626">
    <property type="entry name" value="CT_A_B"/>
    <property type="match status" value="1"/>
</dbReference>
<dbReference type="GO" id="GO:0005524">
    <property type="term" value="F:ATP binding"/>
    <property type="evidence" value="ECO:0007669"/>
    <property type="project" value="UniProtKB-KW"/>
</dbReference>